<dbReference type="AlphaFoldDB" id="A0A8B6CQ54"/>
<dbReference type="EMBL" id="UYJE01002159">
    <property type="protein sequence ID" value="VDI08304.1"/>
    <property type="molecule type" value="Genomic_DNA"/>
</dbReference>
<proteinExistence type="predicted"/>
<reference evidence="1" key="1">
    <citation type="submission" date="2018-11" db="EMBL/GenBank/DDBJ databases">
        <authorList>
            <person name="Alioto T."/>
            <person name="Alioto T."/>
        </authorList>
    </citation>
    <scope>NUCLEOTIDE SEQUENCE</scope>
</reference>
<gene>
    <name evidence="1" type="ORF">MGAL_10B061397</name>
</gene>
<keyword evidence="2" id="KW-1185">Reference proteome</keyword>
<evidence type="ECO:0000313" key="1">
    <source>
        <dbReference type="EMBL" id="VDI08304.1"/>
    </source>
</evidence>
<accession>A0A8B6CQ54</accession>
<name>A0A8B6CQ54_MYTGA</name>
<dbReference type="Proteomes" id="UP000596742">
    <property type="component" value="Unassembled WGS sequence"/>
</dbReference>
<evidence type="ECO:0000313" key="2">
    <source>
        <dbReference type="Proteomes" id="UP000596742"/>
    </source>
</evidence>
<organism evidence="1 2">
    <name type="scientific">Mytilus galloprovincialis</name>
    <name type="common">Mediterranean mussel</name>
    <dbReference type="NCBI Taxonomy" id="29158"/>
    <lineage>
        <taxon>Eukaryota</taxon>
        <taxon>Metazoa</taxon>
        <taxon>Spiralia</taxon>
        <taxon>Lophotrochozoa</taxon>
        <taxon>Mollusca</taxon>
        <taxon>Bivalvia</taxon>
        <taxon>Autobranchia</taxon>
        <taxon>Pteriomorphia</taxon>
        <taxon>Mytilida</taxon>
        <taxon>Mytiloidea</taxon>
        <taxon>Mytilidae</taxon>
        <taxon>Mytilinae</taxon>
        <taxon>Mytilus</taxon>
    </lineage>
</organism>
<sequence>MCNSPFEGSLNKSFEKLNSVIDKDIFGQKLEETTAQENTLAKETTKILENFASAKDKKGCIEVLKKRFEKSLPKCDNGISSAEKTDMEDNTSNSSCTKYYEETVKERKSTCHNRIHRTTNVTNFNIAGSNVSFNENTQQLSRLNGNNGQFPAIEEGN</sequence>
<comment type="caution">
    <text evidence="1">The sequence shown here is derived from an EMBL/GenBank/DDBJ whole genome shotgun (WGS) entry which is preliminary data.</text>
</comment>
<protein>
    <submittedName>
        <fullName evidence="1">Uncharacterized protein</fullName>
    </submittedName>
</protein>